<dbReference type="InterPro" id="IPR038665">
    <property type="entry name" value="Voltage-dep_anion_channel_sf"/>
</dbReference>
<feature type="transmembrane region" description="Helical" evidence="6">
    <location>
        <begin position="442"/>
        <end position="464"/>
    </location>
</feature>
<evidence type="ECO:0000256" key="1">
    <source>
        <dbReference type="ARBA" id="ARBA00004141"/>
    </source>
</evidence>
<dbReference type="Gene3D" id="1.50.10.150">
    <property type="entry name" value="Voltage-dependent anion channel"/>
    <property type="match status" value="1"/>
</dbReference>
<feature type="region of interest" description="Disordered" evidence="5">
    <location>
        <begin position="1"/>
        <end position="114"/>
    </location>
</feature>
<feature type="transmembrane region" description="Helical" evidence="6">
    <location>
        <begin position="124"/>
        <end position="143"/>
    </location>
</feature>
<dbReference type="PANTHER" id="PTHR31162">
    <property type="entry name" value="MALIC ACID TRANSPORT PROTEIN-RELATED"/>
    <property type="match status" value="1"/>
</dbReference>
<feature type="transmembrane region" description="Helical" evidence="6">
    <location>
        <begin position="382"/>
        <end position="407"/>
    </location>
</feature>
<evidence type="ECO:0000256" key="2">
    <source>
        <dbReference type="ARBA" id="ARBA00022692"/>
    </source>
</evidence>
<evidence type="ECO:0000256" key="5">
    <source>
        <dbReference type="SAM" id="MobiDB-lite"/>
    </source>
</evidence>
<feature type="transmembrane region" description="Helical" evidence="6">
    <location>
        <begin position="155"/>
        <end position="176"/>
    </location>
</feature>
<dbReference type="CDD" id="cd09317">
    <property type="entry name" value="TDT_Mae1_like"/>
    <property type="match status" value="1"/>
</dbReference>
<evidence type="ECO:0000313" key="7">
    <source>
        <dbReference type="EMBL" id="QBZ57845.1"/>
    </source>
</evidence>
<organism evidence="7 8">
    <name type="scientific">Pyricularia oryzae</name>
    <name type="common">Rice blast fungus</name>
    <name type="synonym">Magnaporthe oryzae</name>
    <dbReference type="NCBI Taxonomy" id="318829"/>
    <lineage>
        <taxon>Eukaryota</taxon>
        <taxon>Fungi</taxon>
        <taxon>Dikarya</taxon>
        <taxon>Ascomycota</taxon>
        <taxon>Pezizomycotina</taxon>
        <taxon>Sordariomycetes</taxon>
        <taxon>Sordariomycetidae</taxon>
        <taxon>Magnaporthales</taxon>
        <taxon>Pyriculariaceae</taxon>
        <taxon>Pyricularia</taxon>
    </lineage>
</organism>
<keyword evidence="2 6" id="KW-0812">Transmembrane</keyword>
<feature type="transmembrane region" description="Helical" evidence="6">
    <location>
        <begin position="334"/>
        <end position="352"/>
    </location>
</feature>
<accession>A0A4V1C5W9</accession>
<sequence length="487" mass="54159">MTSQQYNDPTRPLPPIPQLRFDANKEFRPHPGPQQFSRSPSWESLQDQMYTTNSSSSSVRGGSESHSNMKSHEDTDIEKLVDRNVHSSQSMTEHGGDHDHHHNGHANSNEPRPKLGWKERMHHFTWAWFTFPMSTGGLSLLIHAQPNQFPGLRSIGLTVYVINLIIFTCVFSAMIIRFFLHPGDFSASLKHRREGFFFPTFFLSIATLITSTHRYAIPDNDVTLNWLIQAVFWGYLVATLMLAIGQYSYVFGAQTHGLQTMMPTWILPIFPIMLSGTIASVIAGTQPTISAVPIVVAGLICQGLGMLVSMMMYAHMVGRLMAGNLPDREHRPGLFMCVGPPAFTALAVVGMANNIPADFDIRLSGIITPESPGMGEKAVVQIMAYMLGTSLWGLSLWWFGIAAIAVIRSPPKDFHLGWWAMVFPNTGFILATISLGKAFGSVAVGWVATGMSICLLCMYLFVLFHHIKAVVKQDIMYPGRDEDYADH</sequence>
<dbReference type="EMBL" id="CP034206">
    <property type="protein sequence ID" value="QBZ57845.1"/>
    <property type="molecule type" value="Genomic_DNA"/>
</dbReference>
<feature type="transmembrane region" description="Helical" evidence="6">
    <location>
        <begin position="416"/>
        <end position="436"/>
    </location>
</feature>
<dbReference type="GO" id="GO:0015140">
    <property type="term" value="F:malate transmembrane transporter activity"/>
    <property type="evidence" value="ECO:0007669"/>
    <property type="project" value="InterPro"/>
</dbReference>
<dbReference type="Pfam" id="PF03595">
    <property type="entry name" value="SLAC1"/>
    <property type="match status" value="1"/>
</dbReference>
<dbReference type="InterPro" id="IPR004695">
    <property type="entry name" value="SLAC1/Mae1/Ssu1/TehA"/>
</dbReference>
<dbReference type="GO" id="GO:0016020">
    <property type="term" value="C:membrane"/>
    <property type="evidence" value="ECO:0007669"/>
    <property type="project" value="UniProtKB-SubCell"/>
</dbReference>
<dbReference type="PANTHER" id="PTHR31162:SF0">
    <property type="entry name" value="MALIC ACID TRANSPORT PROTEIN"/>
    <property type="match status" value="1"/>
</dbReference>
<feature type="transmembrane region" description="Helical" evidence="6">
    <location>
        <begin position="223"/>
        <end position="244"/>
    </location>
</feature>
<feature type="compositionally biased region" description="Basic and acidic residues" evidence="5">
    <location>
        <begin position="70"/>
        <end position="85"/>
    </location>
</feature>
<evidence type="ECO:0000256" key="4">
    <source>
        <dbReference type="ARBA" id="ARBA00023136"/>
    </source>
</evidence>
<feature type="transmembrane region" description="Helical" evidence="6">
    <location>
        <begin position="196"/>
        <end position="217"/>
    </location>
</feature>
<dbReference type="Proteomes" id="UP000294847">
    <property type="component" value="Chromosome 3"/>
</dbReference>
<dbReference type="InterPro" id="IPR030185">
    <property type="entry name" value="Mae1"/>
</dbReference>
<evidence type="ECO:0000256" key="6">
    <source>
        <dbReference type="SAM" id="Phobius"/>
    </source>
</evidence>
<keyword evidence="3 6" id="KW-1133">Transmembrane helix</keyword>
<reference evidence="7 8" key="1">
    <citation type="journal article" date="2019" name="Mol. Biol. Evol.">
        <title>Blast fungal genomes show frequent chromosomal changes, gene gains and losses, and effector gene turnover.</title>
        <authorList>
            <person name="Gomez Luciano L.B."/>
            <person name="Jason Tsai I."/>
            <person name="Chuma I."/>
            <person name="Tosa Y."/>
            <person name="Chen Y.H."/>
            <person name="Li J.Y."/>
            <person name="Li M.Y."/>
            <person name="Jade Lu M.Y."/>
            <person name="Nakayashiki H."/>
            <person name="Li W.H."/>
        </authorList>
    </citation>
    <scope>NUCLEOTIDE SEQUENCE [LARGE SCALE GENOMIC DNA]</scope>
    <source>
        <strain evidence="7">MZ5-1-6</strain>
    </source>
</reference>
<evidence type="ECO:0000256" key="3">
    <source>
        <dbReference type="ARBA" id="ARBA00022989"/>
    </source>
</evidence>
<keyword evidence="4 6" id="KW-0472">Membrane</keyword>
<feature type="compositionally biased region" description="Polar residues" evidence="5">
    <location>
        <begin position="34"/>
        <end position="53"/>
    </location>
</feature>
<evidence type="ECO:0000313" key="8">
    <source>
        <dbReference type="Proteomes" id="UP000294847"/>
    </source>
</evidence>
<name>A0A4V1C5W9_PYROR</name>
<dbReference type="AlphaFoldDB" id="A0A4V1C5W9"/>
<comment type="subcellular location">
    <subcellularLocation>
        <location evidence="1">Membrane</location>
        <topology evidence="1">Multi-pass membrane protein</topology>
    </subcellularLocation>
</comment>
<feature type="transmembrane region" description="Helical" evidence="6">
    <location>
        <begin position="265"/>
        <end position="285"/>
    </location>
</feature>
<feature type="transmembrane region" description="Helical" evidence="6">
    <location>
        <begin position="291"/>
        <end position="313"/>
    </location>
</feature>
<protein>
    <recommendedName>
        <fullName evidence="9">Malic acid transport protein</fullName>
    </recommendedName>
</protein>
<feature type="compositionally biased region" description="Low complexity" evidence="5">
    <location>
        <begin position="54"/>
        <end position="66"/>
    </location>
</feature>
<evidence type="ECO:0008006" key="9">
    <source>
        <dbReference type="Google" id="ProtNLM"/>
    </source>
</evidence>
<proteinExistence type="predicted"/>
<gene>
    <name evidence="7" type="ORF">PoMZ_02780</name>
</gene>